<dbReference type="PRINTS" id="PR01625">
    <property type="entry name" value="GSTRNSFRASEO"/>
</dbReference>
<evidence type="ECO:0000259" key="3">
    <source>
        <dbReference type="PROSITE" id="PS50405"/>
    </source>
</evidence>
<dbReference type="InterPro" id="IPR050983">
    <property type="entry name" value="GST_Omega/HSP26"/>
</dbReference>
<evidence type="ECO:0000256" key="1">
    <source>
        <dbReference type="ARBA" id="ARBA00023002"/>
    </source>
</evidence>
<dbReference type="PANTHER" id="PTHR43968:SF8">
    <property type="entry name" value="S-TRANSFERASE, PUTATIVE (AFU_ORTHOLOGUE AFUA_2G00590)-RELATED"/>
    <property type="match status" value="1"/>
</dbReference>
<dbReference type="InterPro" id="IPR036249">
    <property type="entry name" value="Thioredoxin-like_sf"/>
</dbReference>
<dbReference type="Proteomes" id="UP000305067">
    <property type="component" value="Unassembled WGS sequence"/>
</dbReference>
<keyword evidence="5" id="KW-1185">Reference proteome</keyword>
<evidence type="ECO:0000259" key="2">
    <source>
        <dbReference type="PROSITE" id="PS50404"/>
    </source>
</evidence>
<evidence type="ECO:0008006" key="6">
    <source>
        <dbReference type="Google" id="ProtNLM"/>
    </source>
</evidence>
<evidence type="ECO:0000313" key="5">
    <source>
        <dbReference type="Proteomes" id="UP000305067"/>
    </source>
</evidence>
<dbReference type="PANTHER" id="PTHR43968">
    <property type="match status" value="1"/>
</dbReference>
<dbReference type="OrthoDB" id="202840at2759"/>
<proteinExistence type="predicted"/>
<dbReference type="EMBL" id="ML178855">
    <property type="protein sequence ID" value="TFK96790.1"/>
    <property type="molecule type" value="Genomic_DNA"/>
</dbReference>
<dbReference type="PROSITE" id="PS50405">
    <property type="entry name" value="GST_CTER"/>
    <property type="match status" value="1"/>
</dbReference>
<dbReference type="Gene3D" id="3.40.30.10">
    <property type="entry name" value="Glutaredoxin"/>
    <property type="match status" value="1"/>
</dbReference>
<dbReference type="InterPro" id="IPR040079">
    <property type="entry name" value="Glutathione_S-Trfase"/>
</dbReference>
<reference evidence="4 5" key="1">
    <citation type="journal article" date="2019" name="Nat. Ecol. Evol.">
        <title>Megaphylogeny resolves global patterns of mushroom evolution.</title>
        <authorList>
            <person name="Varga T."/>
            <person name="Krizsan K."/>
            <person name="Foldi C."/>
            <person name="Dima B."/>
            <person name="Sanchez-Garcia M."/>
            <person name="Sanchez-Ramirez S."/>
            <person name="Szollosi G.J."/>
            <person name="Szarkandi J.G."/>
            <person name="Papp V."/>
            <person name="Albert L."/>
            <person name="Andreopoulos W."/>
            <person name="Angelini C."/>
            <person name="Antonin V."/>
            <person name="Barry K.W."/>
            <person name="Bougher N.L."/>
            <person name="Buchanan P."/>
            <person name="Buyck B."/>
            <person name="Bense V."/>
            <person name="Catcheside P."/>
            <person name="Chovatia M."/>
            <person name="Cooper J."/>
            <person name="Damon W."/>
            <person name="Desjardin D."/>
            <person name="Finy P."/>
            <person name="Geml J."/>
            <person name="Haridas S."/>
            <person name="Hughes K."/>
            <person name="Justo A."/>
            <person name="Karasinski D."/>
            <person name="Kautmanova I."/>
            <person name="Kiss B."/>
            <person name="Kocsube S."/>
            <person name="Kotiranta H."/>
            <person name="LaButti K.M."/>
            <person name="Lechner B.E."/>
            <person name="Liimatainen K."/>
            <person name="Lipzen A."/>
            <person name="Lukacs Z."/>
            <person name="Mihaltcheva S."/>
            <person name="Morgado L.N."/>
            <person name="Niskanen T."/>
            <person name="Noordeloos M.E."/>
            <person name="Ohm R.A."/>
            <person name="Ortiz-Santana B."/>
            <person name="Ovrebo C."/>
            <person name="Racz N."/>
            <person name="Riley R."/>
            <person name="Savchenko A."/>
            <person name="Shiryaev A."/>
            <person name="Soop K."/>
            <person name="Spirin V."/>
            <person name="Szebenyi C."/>
            <person name="Tomsovsky M."/>
            <person name="Tulloss R.E."/>
            <person name="Uehling J."/>
            <person name="Grigoriev I.V."/>
            <person name="Vagvolgyi C."/>
            <person name="Papp T."/>
            <person name="Martin F.M."/>
            <person name="Miettinen O."/>
            <person name="Hibbett D.S."/>
            <person name="Nagy L.G."/>
        </authorList>
    </citation>
    <scope>NUCLEOTIDE SEQUENCE [LARGE SCALE GENOMIC DNA]</scope>
    <source>
        <strain evidence="4 5">CBS 309.79</strain>
    </source>
</reference>
<name>A0A5C3Q8T9_9AGAR</name>
<dbReference type="GO" id="GO:0004364">
    <property type="term" value="F:glutathione transferase activity"/>
    <property type="evidence" value="ECO:0007669"/>
    <property type="project" value="InterPro"/>
</dbReference>
<dbReference type="Gene3D" id="1.20.1050.10">
    <property type="match status" value="1"/>
</dbReference>
<dbReference type="SFLD" id="SFLDG00358">
    <property type="entry name" value="Main_(cytGST)"/>
    <property type="match status" value="1"/>
</dbReference>
<dbReference type="CDD" id="cd00570">
    <property type="entry name" value="GST_N_family"/>
    <property type="match status" value="1"/>
</dbReference>
<dbReference type="SFLD" id="SFLDS00019">
    <property type="entry name" value="Glutathione_Transferase_(cytos"/>
    <property type="match status" value="1"/>
</dbReference>
<dbReference type="InterPro" id="IPR004045">
    <property type="entry name" value="Glutathione_S-Trfase_N"/>
</dbReference>
<dbReference type="Pfam" id="PF13410">
    <property type="entry name" value="GST_C_2"/>
    <property type="match status" value="1"/>
</dbReference>
<dbReference type="STRING" id="1884261.A0A5C3Q8T9"/>
<dbReference type="GO" id="GO:0045174">
    <property type="term" value="F:glutathione dehydrogenase (ascorbate) activity"/>
    <property type="evidence" value="ECO:0007669"/>
    <property type="project" value="UniProtKB-ARBA"/>
</dbReference>
<dbReference type="Pfam" id="PF13409">
    <property type="entry name" value="GST_N_2"/>
    <property type="match status" value="1"/>
</dbReference>
<dbReference type="SUPFAM" id="SSF52833">
    <property type="entry name" value="Thioredoxin-like"/>
    <property type="match status" value="1"/>
</dbReference>
<evidence type="ECO:0000313" key="4">
    <source>
        <dbReference type="EMBL" id="TFK96790.1"/>
    </source>
</evidence>
<protein>
    <recommendedName>
        <fullName evidence="6">Glutathione S-transferase</fullName>
    </recommendedName>
</protein>
<dbReference type="SUPFAM" id="SSF47616">
    <property type="entry name" value="GST C-terminal domain-like"/>
    <property type="match status" value="1"/>
</dbReference>
<dbReference type="GO" id="GO:0005737">
    <property type="term" value="C:cytoplasm"/>
    <property type="evidence" value="ECO:0007669"/>
    <property type="project" value="InterPro"/>
</dbReference>
<sequence length="256" mass="28955">MATLVQPAQPVTLYVNKHCPYSHRVWWALEHCKADYQRFIIDPSNRPAWYRREVTSSGKVPIIAYGGPVVPADEPSDDSVKIPESAVLLEFVADLFPESNLMPKDPVQRAKVKLFMHTAATSYIPQYLSFLMRDGPLDEVLFGLQMLQEQLPIEGRGEWLLGDQLSIGDIAVAPFLPRMELAFGNDLGAYAPGEGTEAFNYLRNDPGMKRYRQYVDAINANEGFQKSFDIEHVKKFFTAKLNYLREARRATQGLGL</sequence>
<dbReference type="InterPro" id="IPR036282">
    <property type="entry name" value="Glutathione-S-Trfase_C_sf"/>
</dbReference>
<dbReference type="InterPro" id="IPR010987">
    <property type="entry name" value="Glutathione-S-Trfase_C-like"/>
</dbReference>
<feature type="domain" description="GST N-terminal" evidence="2">
    <location>
        <begin position="9"/>
        <end position="100"/>
    </location>
</feature>
<dbReference type="PROSITE" id="PS50404">
    <property type="entry name" value="GST_NTER"/>
    <property type="match status" value="1"/>
</dbReference>
<dbReference type="InterPro" id="IPR005442">
    <property type="entry name" value="GST_omega"/>
</dbReference>
<gene>
    <name evidence="4" type="ORF">BDV98DRAFT_536238</name>
</gene>
<dbReference type="AlphaFoldDB" id="A0A5C3Q8T9"/>
<feature type="domain" description="GST C-terminal" evidence="3">
    <location>
        <begin position="105"/>
        <end position="236"/>
    </location>
</feature>
<accession>A0A5C3Q8T9</accession>
<keyword evidence="1" id="KW-0560">Oxidoreductase</keyword>
<organism evidence="4 5">
    <name type="scientific">Pterulicium gracile</name>
    <dbReference type="NCBI Taxonomy" id="1884261"/>
    <lineage>
        <taxon>Eukaryota</taxon>
        <taxon>Fungi</taxon>
        <taxon>Dikarya</taxon>
        <taxon>Basidiomycota</taxon>
        <taxon>Agaricomycotina</taxon>
        <taxon>Agaricomycetes</taxon>
        <taxon>Agaricomycetidae</taxon>
        <taxon>Agaricales</taxon>
        <taxon>Pleurotineae</taxon>
        <taxon>Pterulaceae</taxon>
        <taxon>Pterulicium</taxon>
    </lineage>
</organism>